<dbReference type="InterPro" id="IPR000160">
    <property type="entry name" value="GGDEF_dom"/>
</dbReference>
<feature type="domain" description="GGDEF" evidence="4">
    <location>
        <begin position="119"/>
        <end position="247"/>
    </location>
</feature>
<evidence type="ECO:0000256" key="2">
    <source>
        <dbReference type="ARBA" id="ARBA00034247"/>
    </source>
</evidence>
<sequence length="251" mass="28776">MTMPHLEYFNRPSLLKDTFVLLIVNLFLLLLFINFDVLEWAYQFSRQHEAWELDEIIPLGVSLAISLVIFSYRRIVELGELTHTFERLSMRDPLTNLLNRRAGQVKLISYQQKAKANNNNYLLIQMDLDQFSKVNRLYGTNIGDEILIATARFLEQSLPETSLIIRWLDDKFLILLPYISEESFELPHKLCTRFDGQLLGRSYPVTCSIGISVWSVGEDLDDALYNVEEALIGAKQAGGNRVNSINTGKTA</sequence>
<dbReference type="Proteomes" id="UP000002350">
    <property type="component" value="Chromosome"/>
</dbReference>
<evidence type="ECO:0000256" key="1">
    <source>
        <dbReference type="ARBA" id="ARBA00012528"/>
    </source>
</evidence>
<dbReference type="GO" id="GO:0005886">
    <property type="term" value="C:plasma membrane"/>
    <property type="evidence" value="ECO:0007669"/>
    <property type="project" value="TreeGrafter"/>
</dbReference>
<evidence type="ECO:0000256" key="3">
    <source>
        <dbReference type="SAM" id="Phobius"/>
    </source>
</evidence>
<dbReference type="InterPro" id="IPR029787">
    <property type="entry name" value="Nucleotide_cyclase"/>
</dbReference>
<dbReference type="EMBL" id="AP011177">
    <property type="protein sequence ID" value="BAJ01097.1"/>
    <property type="molecule type" value="Genomic_DNA"/>
</dbReference>
<feature type="transmembrane region" description="Helical" evidence="3">
    <location>
        <begin position="20"/>
        <end position="41"/>
    </location>
</feature>
<feature type="transmembrane region" description="Helical" evidence="3">
    <location>
        <begin position="53"/>
        <end position="72"/>
    </location>
</feature>
<evidence type="ECO:0000259" key="4">
    <source>
        <dbReference type="PROSITE" id="PS50887"/>
    </source>
</evidence>
<dbReference type="GO" id="GO:0043709">
    <property type="term" value="P:cell adhesion involved in single-species biofilm formation"/>
    <property type="evidence" value="ECO:0007669"/>
    <property type="project" value="TreeGrafter"/>
</dbReference>
<dbReference type="GO" id="GO:0052621">
    <property type="term" value="F:diguanylate cyclase activity"/>
    <property type="evidence" value="ECO:0007669"/>
    <property type="project" value="UniProtKB-EC"/>
</dbReference>
<comment type="catalytic activity">
    <reaction evidence="2">
        <text>2 GTP = 3',3'-c-di-GMP + 2 diphosphate</text>
        <dbReference type="Rhea" id="RHEA:24898"/>
        <dbReference type="ChEBI" id="CHEBI:33019"/>
        <dbReference type="ChEBI" id="CHEBI:37565"/>
        <dbReference type="ChEBI" id="CHEBI:58805"/>
        <dbReference type="EC" id="2.7.7.65"/>
    </reaction>
</comment>
<dbReference type="PANTHER" id="PTHR45138">
    <property type="entry name" value="REGULATORY COMPONENTS OF SENSORY TRANSDUCTION SYSTEM"/>
    <property type="match status" value="1"/>
</dbReference>
<dbReference type="EC" id="2.7.7.65" evidence="1"/>
<dbReference type="HOGENOM" id="CLU_000445_11_16_6"/>
<keyword evidence="3" id="KW-1133">Transmembrane helix</keyword>
<dbReference type="eggNOG" id="COG3706">
    <property type="taxonomic scope" value="Bacteria"/>
</dbReference>
<protein>
    <recommendedName>
        <fullName evidence="1">diguanylate cyclase</fullName>
        <ecNumber evidence="1">2.7.7.65</ecNumber>
    </recommendedName>
</protein>
<dbReference type="Gene3D" id="3.30.70.270">
    <property type="match status" value="1"/>
</dbReference>
<keyword evidence="3" id="KW-0812">Transmembrane</keyword>
<dbReference type="Pfam" id="PF00990">
    <property type="entry name" value="GGDEF"/>
    <property type="match status" value="1"/>
</dbReference>
<organism evidence="5 6">
    <name type="scientific">Shewanella violacea (strain JCM 10179 / CIP 106290 / LMG 19151 / DSS12)</name>
    <dbReference type="NCBI Taxonomy" id="637905"/>
    <lineage>
        <taxon>Bacteria</taxon>
        <taxon>Pseudomonadati</taxon>
        <taxon>Pseudomonadota</taxon>
        <taxon>Gammaproteobacteria</taxon>
        <taxon>Alteromonadales</taxon>
        <taxon>Shewanellaceae</taxon>
        <taxon>Shewanella</taxon>
    </lineage>
</organism>
<dbReference type="PROSITE" id="PS50887">
    <property type="entry name" value="GGDEF"/>
    <property type="match status" value="1"/>
</dbReference>
<reference evidence="6" key="1">
    <citation type="journal article" date="2010" name="Mol. Biosyst.">
        <title>Complete genome sequence and comparative analysis of Shewanella violacea, a psychrophilic and piezophilic bacterium from deep sea floor sediments.</title>
        <authorList>
            <person name="Aono E."/>
            <person name="Baba T."/>
            <person name="Ara T."/>
            <person name="Nishi T."/>
            <person name="Nakamichi T."/>
            <person name="Inamoto E."/>
            <person name="Toyonaga H."/>
            <person name="Hasegawa M."/>
            <person name="Takai Y."/>
            <person name="Okumura Y."/>
            <person name="Baba M."/>
            <person name="Tomita M."/>
            <person name="Kato C."/>
            <person name="Oshima T."/>
            <person name="Nakasone K."/>
            <person name="Mori H."/>
        </authorList>
    </citation>
    <scope>NUCLEOTIDE SEQUENCE [LARGE SCALE GENOMIC DNA]</scope>
    <source>
        <strain evidence="6">JCM 10179 / CIP 106290 / LMG 19151 / DSS12</strain>
    </source>
</reference>
<proteinExistence type="predicted"/>
<evidence type="ECO:0000313" key="5">
    <source>
        <dbReference type="EMBL" id="BAJ01097.1"/>
    </source>
</evidence>
<dbReference type="SMART" id="SM00267">
    <property type="entry name" value="GGDEF"/>
    <property type="match status" value="1"/>
</dbReference>
<evidence type="ECO:0000313" key="6">
    <source>
        <dbReference type="Proteomes" id="UP000002350"/>
    </source>
</evidence>
<dbReference type="STRING" id="637905.SVI_1126"/>
<dbReference type="CDD" id="cd01949">
    <property type="entry name" value="GGDEF"/>
    <property type="match status" value="1"/>
</dbReference>
<accession>D4ZHE8</accession>
<dbReference type="PANTHER" id="PTHR45138:SF9">
    <property type="entry name" value="DIGUANYLATE CYCLASE DGCM-RELATED"/>
    <property type="match status" value="1"/>
</dbReference>
<gene>
    <name evidence="5" type="ordered locus">SVI_1126</name>
</gene>
<dbReference type="GO" id="GO:1902201">
    <property type="term" value="P:negative regulation of bacterial-type flagellum-dependent cell motility"/>
    <property type="evidence" value="ECO:0007669"/>
    <property type="project" value="TreeGrafter"/>
</dbReference>
<name>D4ZHE8_SHEVD</name>
<dbReference type="NCBIfam" id="TIGR00254">
    <property type="entry name" value="GGDEF"/>
    <property type="match status" value="1"/>
</dbReference>
<keyword evidence="6" id="KW-1185">Reference proteome</keyword>
<dbReference type="OrthoDB" id="766410at2"/>
<keyword evidence="3" id="KW-0472">Membrane</keyword>
<dbReference type="AlphaFoldDB" id="D4ZHE8"/>
<dbReference type="InterPro" id="IPR050469">
    <property type="entry name" value="Diguanylate_Cyclase"/>
</dbReference>
<dbReference type="SUPFAM" id="SSF55073">
    <property type="entry name" value="Nucleotide cyclase"/>
    <property type="match status" value="1"/>
</dbReference>
<dbReference type="InterPro" id="IPR043128">
    <property type="entry name" value="Rev_trsase/Diguanyl_cyclase"/>
</dbReference>
<dbReference type="KEGG" id="svo:SVI_1126"/>